<dbReference type="GO" id="GO:0140359">
    <property type="term" value="F:ABC-type transporter activity"/>
    <property type="evidence" value="ECO:0007669"/>
    <property type="project" value="InterPro"/>
</dbReference>
<evidence type="ECO:0000256" key="5">
    <source>
        <dbReference type="ARBA" id="ARBA00023136"/>
    </source>
</evidence>
<evidence type="ECO:0000259" key="7">
    <source>
        <dbReference type="Pfam" id="PF12698"/>
    </source>
</evidence>
<keyword evidence="3 6" id="KW-0812">Transmembrane</keyword>
<feature type="transmembrane region" description="Helical" evidence="6">
    <location>
        <begin position="21"/>
        <end position="37"/>
    </location>
</feature>
<keyword evidence="2" id="KW-1003">Cell membrane</keyword>
<comment type="caution">
    <text evidence="8">The sequence shown here is derived from an EMBL/GenBank/DDBJ whole genome shotgun (WGS) entry which is preliminary data.</text>
</comment>
<protein>
    <submittedName>
        <fullName evidence="8">ABC transporter</fullName>
    </submittedName>
</protein>
<accession>A0A106BWS1</accession>
<proteinExistence type="predicted"/>
<feature type="transmembrane region" description="Helical" evidence="6">
    <location>
        <begin position="260"/>
        <end position="283"/>
    </location>
</feature>
<dbReference type="Gene3D" id="3.40.1710.10">
    <property type="entry name" value="abc type-2 transporter like domain"/>
    <property type="match status" value="1"/>
</dbReference>
<gene>
    <name evidence="8" type="ORF">AWJ07_09580</name>
</gene>
<evidence type="ECO:0000256" key="1">
    <source>
        <dbReference type="ARBA" id="ARBA00004651"/>
    </source>
</evidence>
<dbReference type="PANTHER" id="PTHR30294">
    <property type="entry name" value="MEMBRANE COMPONENT OF ABC TRANSPORTER YHHJ-RELATED"/>
    <property type="match status" value="1"/>
</dbReference>
<feature type="domain" description="ABC-2 type transporter transmembrane" evidence="7">
    <location>
        <begin position="17"/>
        <end position="366"/>
    </location>
</feature>
<evidence type="ECO:0000256" key="3">
    <source>
        <dbReference type="ARBA" id="ARBA00022692"/>
    </source>
</evidence>
<organism evidence="8">
    <name type="scientific">Shewanella frigidimarina</name>
    <dbReference type="NCBI Taxonomy" id="56812"/>
    <lineage>
        <taxon>Bacteria</taxon>
        <taxon>Pseudomonadati</taxon>
        <taxon>Pseudomonadota</taxon>
        <taxon>Gammaproteobacteria</taxon>
        <taxon>Alteromonadales</taxon>
        <taxon>Shewanellaceae</taxon>
        <taxon>Shewanella</taxon>
    </lineage>
</organism>
<evidence type="ECO:0000313" key="9">
    <source>
        <dbReference type="Proteomes" id="UP000055702"/>
    </source>
</evidence>
<dbReference type="InterPro" id="IPR051449">
    <property type="entry name" value="ABC-2_transporter_component"/>
</dbReference>
<keyword evidence="5 6" id="KW-0472">Membrane</keyword>
<feature type="transmembrane region" description="Helical" evidence="6">
    <location>
        <begin position="290"/>
        <end position="311"/>
    </location>
</feature>
<reference evidence="8 9" key="1">
    <citation type="submission" date="2016-01" db="EMBL/GenBank/DDBJ databases">
        <title>Draft genome of the antarctic isolate Shewanella frigidimarina Ag06-30.</title>
        <authorList>
            <person name="Parmeciano Di Noto G."/>
            <person name="Vazquez S."/>
            <person name="Mac Cormack W."/>
            <person name="Iriarte A."/>
            <person name="Quiroga C."/>
        </authorList>
    </citation>
    <scope>NUCLEOTIDE SEQUENCE [LARGE SCALE GENOMIC DNA]</scope>
    <source>
        <strain evidence="8 9">Ag06-30</strain>
    </source>
</reference>
<feature type="transmembrane region" description="Helical" evidence="6">
    <location>
        <begin position="347"/>
        <end position="367"/>
    </location>
</feature>
<comment type="subcellular location">
    <subcellularLocation>
        <location evidence="1">Cell membrane</location>
        <topology evidence="1">Multi-pass membrane protein</topology>
    </subcellularLocation>
</comment>
<dbReference type="Proteomes" id="UP000055702">
    <property type="component" value="Unassembled WGS sequence"/>
</dbReference>
<evidence type="ECO:0000256" key="6">
    <source>
        <dbReference type="SAM" id="Phobius"/>
    </source>
</evidence>
<feature type="transmembrane region" description="Helical" evidence="6">
    <location>
        <begin position="225"/>
        <end position="248"/>
    </location>
</feature>
<dbReference type="Pfam" id="PF12698">
    <property type="entry name" value="ABC2_membrane_3"/>
    <property type="match status" value="1"/>
</dbReference>
<dbReference type="GO" id="GO:0005886">
    <property type="term" value="C:plasma membrane"/>
    <property type="evidence" value="ECO:0007669"/>
    <property type="project" value="UniProtKB-SubCell"/>
</dbReference>
<dbReference type="EMBL" id="LRDC01000071">
    <property type="protein sequence ID" value="KVX00057.1"/>
    <property type="molecule type" value="Genomic_DNA"/>
</dbReference>
<evidence type="ECO:0000256" key="4">
    <source>
        <dbReference type="ARBA" id="ARBA00022989"/>
    </source>
</evidence>
<sequence length="390" mass="43975">MRHLFRRECKALWHSPWQLALVSYIPLIGVIALWWLFSAGLPRQLPVAVVDLDNSQISRMLTRQLSANAVIAPRSFANEAAAIEAMRQAQVYGLVILPYQLRKDLLTSKQPTIDIRYNSQFLLVGKLLSSQLQLSLAEGLTQIGEVSLLLKGANKATVDVSLTPISNQTTALFNRNNNYVGFLVPPILIALWQLLSMLVFVNSVNAELIPQGERYYLARNIWPKVWVKVLFYSPIMLVHSGFILVWLYHYLALPVSGSLWLLLLAQAFMLMALWLLVLVIFMIMRDSARTVSFCTALFAPAFAFMGITFPVNDMPILAKWWRLVMPSSHYIDSHVSVVSYGVGLPQVLTQISSYWGFLLLLPLLYVLGRQAQKVPPQGQVSLPVNLEVNR</sequence>
<evidence type="ECO:0000313" key="8">
    <source>
        <dbReference type="EMBL" id="KVX00057.1"/>
    </source>
</evidence>
<dbReference type="AlphaFoldDB" id="A0A106BWS1"/>
<evidence type="ECO:0000256" key="2">
    <source>
        <dbReference type="ARBA" id="ARBA00022475"/>
    </source>
</evidence>
<name>A0A106BWS1_SHEFR</name>
<dbReference type="RefSeq" id="WP_059747765.1">
    <property type="nucleotide sequence ID" value="NZ_JBOZPM010000011.1"/>
</dbReference>
<keyword evidence="4 6" id="KW-1133">Transmembrane helix</keyword>
<dbReference type="PANTHER" id="PTHR30294:SF47">
    <property type="entry name" value="INNER MEMBRANE TRANSPORT PERMEASE YHHJ"/>
    <property type="match status" value="1"/>
</dbReference>
<feature type="transmembrane region" description="Helical" evidence="6">
    <location>
        <begin position="182"/>
        <end position="204"/>
    </location>
</feature>
<dbReference type="InterPro" id="IPR013525">
    <property type="entry name" value="ABC2_TM"/>
</dbReference>